<dbReference type="STRING" id="241145.SAMN05660776_1867"/>
<organism evidence="1 2">
    <name type="scientific">Salegentibacter holothuriorum</name>
    <dbReference type="NCBI Taxonomy" id="241145"/>
    <lineage>
        <taxon>Bacteria</taxon>
        <taxon>Pseudomonadati</taxon>
        <taxon>Bacteroidota</taxon>
        <taxon>Flavobacteriia</taxon>
        <taxon>Flavobacteriales</taxon>
        <taxon>Flavobacteriaceae</taxon>
        <taxon>Salegentibacter</taxon>
    </lineage>
</organism>
<evidence type="ECO:0000313" key="2">
    <source>
        <dbReference type="Proteomes" id="UP000190230"/>
    </source>
</evidence>
<reference evidence="2" key="1">
    <citation type="submission" date="2017-02" db="EMBL/GenBank/DDBJ databases">
        <authorList>
            <person name="Varghese N."/>
            <person name="Submissions S."/>
        </authorList>
    </citation>
    <scope>NUCLEOTIDE SEQUENCE [LARGE SCALE GENOMIC DNA]</scope>
    <source>
        <strain evidence="2">DSM 23405</strain>
    </source>
</reference>
<evidence type="ECO:0000313" key="1">
    <source>
        <dbReference type="EMBL" id="SKB55246.1"/>
    </source>
</evidence>
<keyword evidence="2" id="KW-1185">Reference proteome</keyword>
<gene>
    <name evidence="1" type="ORF">SAMN05660776_1867</name>
</gene>
<name>A0A1T5C785_9FLAO</name>
<sequence length="56" mass="6632">MSREVIITKTAEKKLIKLFDYLRENCSKKVKDEFLRKLDHNLKIINPSRNISRISG</sequence>
<dbReference type="EMBL" id="FUYY01000002">
    <property type="protein sequence ID" value="SKB55246.1"/>
    <property type="molecule type" value="Genomic_DNA"/>
</dbReference>
<protein>
    <recommendedName>
        <fullName evidence="3">ParE toxin of type II toxin-antitoxin system, parDE</fullName>
    </recommendedName>
</protein>
<dbReference type="Proteomes" id="UP000190230">
    <property type="component" value="Unassembled WGS sequence"/>
</dbReference>
<proteinExistence type="predicted"/>
<dbReference type="AlphaFoldDB" id="A0A1T5C785"/>
<evidence type="ECO:0008006" key="3">
    <source>
        <dbReference type="Google" id="ProtNLM"/>
    </source>
</evidence>
<accession>A0A1T5C785</accession>